<dbReference type="OrthoDB" id="167809at2759"/>
<proteinExistence type="predicted"/>
<dbReference type="STRING" id="329884.A0A4U0XKD2"/>
<organism evidence="1 2">
    <name type="scientific">Friedmanniomyces simplex</name>
    <dbReference type="NCBI Taxonomy" id="329884"/>
    <lineage>
        <taxon>Eukaryota</taxon>
        <taxon>Fungi</taxon>
        <taxon>Dikarya</taxon>
        <taxon>Ascomycota</taxon>
        <taxon>Pezizomycotina</taxon>
        <taxon>Dothideomycetes</taxon>
        <taxon>Dothideomycetidae</taxon>
        <taxon>Mycosphaerellales</taxon>
        <taxon>Teratosphaeriaceae</taxon>
        <taxon>Friedmanniomyces</taxon>
    </lineage>
</organism>
<evidence type="ECO:0000313" key="2">
    <source>
        <dbReference type="Proteomes" id="UP000309340"/>
    </source>
</evidence>
<accession>A0A4U0XKD2</accession>
<dbReference type="Proteomes" id="UP000309340">
    <property type="component" value="Unassembled WGS sequence"/>
</dbReference>
<gene>
    <name evidence="1" type="ORF">B0A55_04007</name>
</gene>
<dbReference type="EMBL" id="NAJQ01000131">
    <property type="protein sequence ID" value="TKA77694.1"/>
    <property type="molecule type" value="Genomic_DNA"/>
</dbReference>
<protein>
    <submittedName>
        <fullName evidence="1">Uncharacterized protein</fullName>
    </submittedName>
</protein>
<keyword evidence="2" id="KW-1185">Reference proteome</keyword>
<reference evidence="1 2" key="1">
    <citation type="submission" date="2017-03" db="EMBL/GenBank/DDBJ databases">
        <title>Genomes of endolithic fungi from Antarctica.</title>
        <authorList>
            <person name="Coleine C."/>
            <person name="Masonjones S."/>
            <person name="Stajich J.E."/>
        </authorList>
    </citation>
    <scope>NUCLEOTIDE SEQUENCE [LARGE SCALE GENOMIC DNA]</scope>
    <source>
        <strain evidence="1 2">CCFEE 5184</strain>
    </source>
</reference>
<sequence length="244" mass="26562">MYATLLTSLKAKADVVELSDRDQAYNLFTLAADNNPDIVLATNAALTDSKFTSVRRKACEYVRSHGGTLIFMGIFSSFARPLAIRVLFHAFGLPGESGDYHRTTFEVNPAATHVDTRTLVIVYSQKALHLANVEQGDAIYLPSSASRTRSMVFAPRAVDLAQTPAVLGACGRVKVGYLGDVKCGGGDGRGCAGYVWRCVLHYHCVGAMRAARGILELWVWADRGSATDFHGDSQWKDVRRSGML</sequence>
<dbReference type="AlphaFoldDB" id="A0A4U0XKD2"/>
<name>A0A4U0XKD2_9PEZI</name>
<evidence type="ECO:0000313" key="1">
    <source>
        <dbReference type="EMBL" id="TKA77694.1"/>
    </source>
</evidence>
<comment type="caution">
    <text evidence="1">The sequence shown here is derived from an EMBL/GenBank/DDBJ whole genome shotgun (WGS) entry which is preliminary data.</text>
</comment>